<dbReference type="GO" id="GO:0052655">
    <property type="term" value="F:L-valine-2-oxoglutarate transaminase activity"/>
    <property type="evidence" value="ECO:0007669"/>
    <property type="project" value="RHEA"/>
</dbReference>
<feature type="modified residue" description="N6-(pyridoxal phosphate)lysine" evidence="14">
    <location>
        <position position="189"/>
    </location>
</feature>
<evidence type="ECO:0000256" key="8">
    <source>
        <dbReference type="ARBA" id="ARBA00022679"/>
    </source>
</evidence>
<dbReference type="SUPFAM" id="SSF56752">
    <property type="entry name" value="D-aminoacid aminotransferase-like PLP-dependent enzymes"/>
    <property type="match status" value="1"/>
</dbReference>
<comment type="caution">
    <text evidence="19">The sequence shown here is derived from an EMBL/GenBank/DDBJ whole genome shotgun (WGS) entry which is preliminary data.</text>
</comment>
<evidence type="ECO:0000256" key="2">
    <source>
        <dbReference type="ARBA" id="ARBA00004824"/>
    </source>
</evidence>
<dbReference type="InterPro" id="IPR033939">
    <property type="entry name" value="BCAT_family"/>
</dbReference>
<name>A0A2U1DEM8_9LACO</name>
<evidence type="ECO:0000256" key="12">
    <source>
        <dbReference type="ARBA" id="ARBA00048798"/>
    </source>
</evidence>
<dbReference type="CDD" id="cd01557">
    <property type="entry name" value="BCAT_beta_family"/>
    <property type="match status" value="1"/>
</dbReference>
<evidence type="ECO:0000256" key="11">
    <source>
        <dbReference type="ARBA" id="ARBA00048212"/>
    </source>
</evidence>
<dbReference type="FunFam" id="3.30.470.10:FF:000004">
    <property type="entry name" value="Branched-chain-amino-acid aminotransferase"/>
    <property type="match status" value="1"/>
</dbReference>
<evidence type="ECO:0000313" key="19">
    <source>
        <dbReference type="EMBL" id="PVY86114.1"/>
    </source>
</evidence>
<dbReference type="OrthoDB" id="9804984at2"/>
<dbReference type="PANTHER" id="PTHR42825">
    <property type="entry name" value="AMINO ACID AMINOTRANSFERASE"/>
    <property type="match status" value="1"/>
</dbReference>
<dbReference type="Pfam" id="PF01063">
    <property type="entry name" value="Aminotran_4"/>
    <property type="match status" value="1"/>
</dbReference>
<accession>A0A2U1DEM8</accession>
<comment type="catalytic activity">
    <reaction evidence="13 17">
        <text>L-leucine + 2-oxoglutarate = 4-methyl-2-oxopentanoate + L-glutamate</text>
        <dbReference type="Rhea" id="RHEA:18321"/>
        <dbReference type="ChEBI" id="CHEBI:16810"/>
        <dbReference type="ChEBI" id="CHEBI:17865"/>
        <dbReference type="ChEBI" id="CHEBI:29985"/>
        <dbReference type="ChEBI" id="CHEBI:57427"/>
        <dbReference type="EC" id="2.6.1.42"/>
    </reaction>
</comment>
<protein>
    <recommendedName>
        <fullName evidence="17">Branched-chain-amino-acid aminotransferase</fullName>
        <ecNumber evidence="17">2.6.1.42</ecNumber>
    </recommendedName>
</protein>
<dbReference type="GO" id="GO:0009097">
    <property type="term" value="P:isoleucine biosynthetic process"/>
    <property type="evidence" value="ECO:0007669"/>
    <property type="project" value="UniProtKB-UniPathway"/>
</dbReference>
<dbReference type="InterPro" id="IPR001544">
    <property type="entry name" value="Aminotrans_IV"/>
</dbReference>
<dbReference type="UniPathway" id="UPA00047">
    <property type="reaction ID" value="UER00058"/>
</dbReference>
<evidence type="ECO:0000313" key="20">
    <source>
        <dbReference type="Proteomes" id="UP000245433"/>
    </source>
</evidence>
<dbReference type="InterPro" id="IPR018300">
    <property type="entry name" value="Aminotrans_IV_CS"/>
</dbReference>
<reference evidence="19 20" key="1">
    <citation type="submission" date="2018-04" db="EMBL/GenBank/DDBJ databases">
        <title>Genomic Encyclopedia of Type Strains, Phase IV (KMG-IV): sequencing the most valuable type-strain genomes for metagenomic binning, comparative biology and taxonomic classification.</title>
        <authorList>
            <person name="Goeker M."/>
        </authorList>
    </citation>
    <scope>NUCLEOTIDE SEQUENCE [LARGE SCALE GENOMIC DNA]</scope>
    <source>
        <strain evidence="19 20">DSM 28795</strain>
    </source>
</reference>
<sequence>MTEKKAQPSDFDWNDLGFEYHDLPYRYRAYYKDGKWSAGGLETSSTLPIHEAATGLHYGQNIFEGLKAYRRKDGGVNLFRPDMNAARIQRSADRLLMAEFPQEQFVEALKEVVKANQDFVPPYGTGATLYLRPFQIGNGPVVGVHPADEYVFEVYATPVGAYYKGGLTPTAYVTNSYDRAAHGGTGQAKAGGNYAASMLPGKEAHEAGYSDVVYLDPRLHENIEELGSANFFGITKDGRFLTPKSPSILPSVTKYSLLAIAEEMGLQPEETTISINDLDQFAEAGAMGTAAVISPVGSITHNGKKHVFYSETEVGPWTQKLYDRLTAIQNGDQPGPEGWVVDVPLQ</sequence>
<evidence type="ECO:0000256" key="15">
    <source>
        <dbReference type="RuleBase" id="RU004106"/>
    </source>
</evidence>
<dbReference type="GO" id="GO:0052654">
    <property type="term" value="F:L-leucine-2-oxoglutarate transaminase activity"/>
    <property type="evidence" value="ECO:0007669"/>
    <property type="project" value="RHEA"/>
</dbReference>
<comment type="pathway">
    <text evidence="4 18">Amino-acid biosynthesis; L-leucine biosynthesis; L-leucine from 3-methyl-2-oxobutanoate: step 4/4.</text>
</comment>
<evidence type="ECO:0000256" key="18">
    <source>
        <dbReference type="RuleBase" id="RU004519"/>
    </source>
</evidence>
<dbReference type="InterPro" id="IPR043132">
    <property type="entry name" value="BCAT-like_C"/>
</dbReference>
<dbReference type="PIRSF" id="PIRSF006468">
    <property type="entry name" value="BCAT1"/>
    <property type="match status" value="1"/>
</dbReference>
<dbReference type="PANTHER" id="PTHR42825:SF2">
    <property type="entry name" value="BRANCHED-CHAIN-AMINO-ACID AMINOTRANSFERASE 3, CHLOROPLASTIC-RELATED"/>
    <property type="match status" value="1"/>
</dbReference>
<keyword evidence="9 16" id="KW-0663">Pyridoxal phosphate</keyword>
<evidence type="ECO:0000256" key="13">
    <source>
        <dbReference type="ARBA" id="ARBA00049229"/>
    </source>
</evidence>
<comment type="similarity">
    <text evidence="5 15">Belongs to the class-IV pyridoxal-phosphate-dependent aminotransferase family.</text>
</comment>
<evidence type="ECO:0000256" key="1">
    <source>
        <dbReference type="ARBA" id="ARBA00001933"/>
    </source>
</evidence>
<dbReference type="EMBL" id="QEKT01000001">
    <property type="protein sequence ID" value="PVY86114.1"/>
    <property type="molecule type" value="Genomic_DNA"/>
</dbReference>
<dbReference type="InterPro" id="IPR043131">
    <property type="entry name" value="BCAT-like_N"/>
</dbReference>
<comment type="pathway">
    <text evidence="2 18">Amino-acid biosynthesis; L-isoleucine biosynthesis; L-isoleucine from 2-oxobutanoate: step 4/4.</text>
</comment>
<dbReference type="PROSITE" id="PS00770">
    <property type="entry name" value="AA_TRANSFER_CLASS_4"/>
    <property type="match status" value="1"/>
</dbReference>
<proteinExistence type="inferred from homology"/>
<evidence type="ECO:0000256" key="10">
    <source>
        <dbReference type="ARBA" id="ARBA00023304"/>
    </source>
</evidence>
<dbReference type="NCBIfam" id="NF009897">
    <property type="entry name" value="PRK13357.1"/>
    <property type="match status" value="1"/>
</dbReference>
<dbReference type="InterPro" id="IPR036038">
    <property type="entry name" value="Aminotransferase-like"/>
</dbReference>
<keyword evidence="7 17" id="KW-0028">Amino-acid biosynthesis</keyword>
<dbReference type="FunFam" id="3.20.10.10:FF:000006">
    <property type="entry name" value="Branched-chain amino acid aminotransferase"/>
    <property type="match status" value="1"/>
</dbReference>
<dbReference type="GO" id="GO:0009099">
    <property type="term" value="P:L-valine biosynthetic process"/>
    <property type="evidence" value="ECO:0007669"/>
    <property type="project" value="UniProtKB-UniPathway"/>
</dbReference>
<keyword evidence="6 17" id="KW-0032">Aminotransferase</keyword>
<dbReference type="NCBIfam" id="TIGR01123">
    <property type="entry name" value="ilvE_II"/>
    <property type="match status" value="1"/>
</dbReference>
<evidence type="ECO:0000256" key="14">
    <source>
        <dbReference type="PIRSR" id="PIRSR006468-1"/>
    </source>
</evidence>
<dbReference type="UniPathway" id="UPA00049">
    <property type="reaction ID" value="UER00062"/>
</dbReference>
<evidence type="ECO:0000256" key="4">
    <source>
        <dbReference type="ARBA" id="ARBA00005072"/>
    </source>
</evidence>
<evidence type="ECO:0000256" key="9">
    <source>
        <dbReference type="ARBA" id="ARBA00022898"/>
    </source>
</evidence>
<keyword evidence="20" id="KW-1185">Reference proteome</keyword>
<comment type="pathway">
    <text evidence="3 18">Amino-acid biosynthesis; L-valine biosynthesis; L-valine from pyruvate: step 4/4.</text>
</comment>
<evidence type="ECO:0000256" key="5">
    <source>
        <dbReference type="ARBA" id="ARBA00009320"/>
    </source>
</evidence>
<organism evidence="19 20">
    <name type="scientific">Convivina intestini</name>
    <dbReference type="NCBI Taxonomy" id="1505726"/>
    <lineage>
        <taxon>Bacteria</taxon>
        <taxon>Bacillati</taxon>
        <taxon>Bacillota</taxon>
        <taxon>Bacilli</taxon>
        <taxon>Lactobacillales</taxon>
        <taxon>Lactobacillaceae</taxon>
        <taxon>Convivina</taxon>
    </lineage>
</organism>
<comment type="cofactor">
    <cofactor evidence="1 16">
        <name>pyridoxal 5'-phosphate</name>
        <dbReference type="ChEBI" id="CHEBI:597326"/>
    </cofactor>
</comment>
<comment type="catalytic activity">
    <reaction evidence="11 17">
        <text>L-valine + 2-oxoglutarate = 3-methyl-2-oxobutanoate + L-glutamate</text>
        <dbReference type="Rhea" id="RHEA:24813"/>
        <dbReference type="ChEBI" id="CHEBI:11851"/>
        <dbReference type="ChEBI" id="CHEBI:16810"/>
        <dbReference type="ChEBI" id="CHEBI:29985"/>
        <dbReference type="ChEBI" id="CHEBI:57762"/>
        <dbReference type="EC" id="2.6.1.42"/>
    </reaction>
</comment>
<keyword evidence="10 17" id="KW-0100">Branched-chain amino acid biosynthesis</keyword>
<dbReference type="GO" id="GO:0052656">
    <property type="term" value="F:L-isoleucine-2-oxoglutarate transaminase activity"/>
    <property type="evidence" value="ECO:0007669"/>
    <property type="project" value="RHEA"/>
</dbReference>
<dbReference type="Gene3D" id="3.30.470.10">
    <property type="match status" value="1"/>
</dbReference>
<dbReference type="Proteomes" id="UP000245433">
    <property type="component" value="Unassembled WGS sequence"/>
</dbReference>
<dbReference type="RefSeq" id="WP_089937225.1">
    <property type="nucleotide sequence ID" value="NZ_CAKOEX010000001.1"/>
</dbReference>
<evidence type="ECO:0000256" key="3">
    <source>
        <dbReference type="ARBA" id="ARBA00004931"/>
    </source>
</evidence>
<dbReference type="UniPathway" id="UPA00048">
    <property type="reaction ID" value="UER00073"/>
</dbReference>
<evidence type="ECO:0000256" key="16">
    <source>
        <dbReference type="RuleBase" id="RU004516"/>
    </source>
</evidence>
<evidence type="ECO:0000256" key="17">
    <source>
        <dbReference type="RuleBase" id="RU004517"/>
    </source>
</evidence>
<dbReference type="AlphaFoldDB" id="A0A2U1DEM8"/>
<evidence type="ECO:0000256" key="7">
    <source>
        <dbReference type="ARBA" id="ARBA00022605"/>
    </source>
</evidence>
<dbReference type="Gene3D" id="3.20.10.10">
    <property type="entry name" value="D-amino Acid Aminotransferase, subunit A, domain 2"/>
    <property type="match status" value="1"/>
</dbReference>
<comment type="catalytic activity">
    <reaction evidence="12 17">
        <text>L-isoleucine + 2-oxoglutarate = (S)-3-methyl-2-oxopentanoate + L-glutamate</text>
        <dbReference type="Rhea" id="RHEA:24801"/>
        <dbReference type="ChEBI" id="CHEBI:16810"/>
        <dbReference type="ChEBI" id="CHEBI:29985"/>
        <dbReference type="ChEBI" id="CHEBI:35146"/>
        <dbReference type="ChEBI" id="CHEBI:58045"/>
        <dbReference type="EC" id="2.6.1.42"/>
    </reaction>
</comment>
<dbReference type="GO" id="GO:0009098">
    <property type="term" value="P:L-leucine biosynthetic process"/>
    <property type="evidence" value="ECO:0007669"/>
    <property type="project" value="UniProtKB-UniPathway"/>
</dbReference>
<dbReference type="EC" id="2.6.1.42" evidence="17"/>
<gene>
    <name evidence="19" type="ORF">C7384_10127</name>
</gene>
<dbReference type="InterPro" id="IPR005786">
    <property type="entry name" value="B_amino_transII"/>
</dbReference>
<keyword evidence="8 17" id="KW-0808">Transferase</keyword>
<evidence type="ECO:0000256" key="6">
    <source>
        <dbReference type="ARBA" id="ARBA00022576"/>
    </source>
</evidence>